<organism evidence="14 15">
    <name type="scientific">Rhinolophus ferrumequinum</name>
    <name type="common">Greater horseshoe bat</name>
    <dbReference type="NCBI Taxonomy" id="59479"/>
    <lineage>
        <taxon>Eukaryota</taxon>
        <taxon>Metazoa</taxon>
        <taxon>Chordata</taxon>
        <taxon>Craniata</taxon>
        <taxon>Vertebrata</taxon>
        <taxon>Euteleostomi</taxon>
        <taxon>Mammalia</taxon>
        <taxon>Eutheria</taxon>
        <taxon>Laurasiatheria</taxon>
        <taxon>Chiroptera</taxon>
        <taxon>Yinpterochiroptera</taxon>
        <taxon>Rhinolophoidea</taxon>
        <taxon>Rhinolophidae</taxon>
        <taxon>Rhinolophinae</taxon>
        <taxon>Rhinolophus</taxon>
    </lineage>
</organism>
<dbReference type="GO" id="GO:0003677">
    <property type="term" value="F:DNA binding"/>
    <property type="evidence" value="ECO:0007669"/>
    <property type="project" value="UniProtKB-KW"/>
</dbReference>
<dbReference type="PROSITE" id="PS50016">
    <property type="entry name" value="ZF_PHD_2"/>
    <property type="match status" value="1"/>
</dbReference>
<feature type="region of interest" description="Disordered" evidence="9">
    <location>
        <begin position="1"/>
        <end position="21"/>
    </location>
</feature>
<evidence type="ECO:0000256" key="4">
    <source>
        <dbReference type="ARBA" id="ARBA00022833"/>
    </source>
</evidence>
<dbReference type="PANTHER" id="PTHR46386">
    <property type="entry name" value="NUCLEAR BODY PROTEIN SP140"/>
    <property type="match status" value="1"/>
</dbReference>
<dbReference type="InterPro" id="IPR030411">
    <property type="entry name" value="Sp140_Bromo"/>
</dbReference>
<dbReference type="PROSITE" id="PS01359">
    <property type="entry name" value="ZF_PHD_1"/>
    <property type="match status" value="1"/>
</dbReference>
<dbReference type="InterPro" id="IPR010919">
    <property type="entry name" value="SAND-like_dom_sf"/>
</dbReference>
<dbReference type="SUPFAM" id="SSF57903">
    <property type="entry name" value="FYVE/PHD zinc finger"/>
    <property type="match status" value="1"/>
</dbReference>
<proteinExistence type="predicted"/>
<dbReference type="InParanoid" id="A0A671F6Y9"/>
<dbReference type="FunFam" id="3.10.390.10:FF:000005">
    <property type="entry name" value="SP140 nuclear body protein"/>
    <property type="match status" value="1"/>
</dbReference>
<feature type="domain" description="SAND" evidence="12">
    <location>
        <begin position="579"/>
        <end position="660"/>
    </location>
</feature>
<feature type="compositionally biased region" description="Polar residues" evidence="9">
    <location>
        <begin position="296"/>
        <end position="305"/>
    </location>
</feature>
<dbReference type="GO" id="GO:0005737">
    <property type="term" value="C:cytoplasm"/>
    <property type="evidence" value="ECO:0007669"/>
    <property type="project" value="UniProtKB-ARBA"/>
</dbReference>
<evidence type="ECO:0000259" key="12">
    <source>
        <dbReference type="PROSITE" id="PS50864"/>
    </source>
</evidence>
<evidence type="ECO:0000256" key="6">
    <source>
        <dbReference type="ARBA" id="ARBA00023125"/>
    </source>
</evidence>
<feature type="compositionally biased region" description="Basic residues" evidence="9">
    <location>
        <begin position="481"/>
        <end position="500"/>
    </location>
</feature>
<dbReference type="Pfam" id="PF00628">
    <property type="entry name" value="PHD"/>
    <property type="match status" value="1"/>
</dbReference>
<protein>
    <recommendedName>
        <fullName evidence="16">SP140 nuclear body protein</fullName>
    </recommendedName>
</protein>
<dbReference type="InterPro" id="IPR019786">
    <property type="entry name" value="Zinc_finger_PHD-type_CS"/>
</dbReference>
<dbReference type="Ensembl" id="ENSRFET00010023370.1">
    <property type="protein sequence ID" value="ENSRFEP00010021471.1"/>
    <property type="gene ID" value="ENSRFEG00010014443.1"/>
</dbReference>
<sequence length="895" mass="102406">MAGEGSNLNYRMVTGDEYPEDQSPEEQLFYEFIFSLFRENKVEIASAITKPFPLLMGLRDRGYIPEQMYEHFQEACRNLVPVERVVYDVLSELEKTFDKTVLDALFSKVNLKAYPDLLEICRNFQNVIHENFHYQLIDDEETKEMLNFQLSCEQGDALPRARIPEHLSDGQQMTTRKEESSHGANNIVQTQELANECAQESQQEVSRDHRALERTNRDDSKEMPKLLPDLQMDEGGKSEEMPVLLPYDAAEVICDSEAPQMIHGGLEKVLSLLPSEGEEDGSACLEPCDEEELQEFLSSPPSCGSVSCDPEGPQMTEELEEVPSQRLCVGEVSVELEAPQSNTEGDSEVPNPSLLSFDGQDVPGGSEARPECSPARDTTDTVDLENNSTLGKPRRKRKKKKGHSWSRNKRKCQSYIRQKVSVELEAPQSNTEGDSEVLNPSLLSFDGQDVPGGSEARPECSPARDTTDTVDLENNSTLDKPKRKRKKKKGHSWSRNKRKWQSYIHQKGTKLSTRGKEKCSCVMCFSQDSLGDTVALGNSSTLGNLKRKTQEIKKWHSWSRNKRKWPRNIHRRGSRNNREVNVNFRSQILPVTCGEVKGMLYKKKLKQGIHKKCIQSEDGNWFTPREFEVEGGHARAKYWKLSVRCGGRPLKWLIEEGFLRNPPRIYRRRKKRRILESPDPCARNSDVCEICLDGGTLFCCDTCSRSFHEDCHLPPVETERSPWSCTFCRTEAFLGNQECHRESEVLERQMGPKEQLKCEFLLLKIYSHSESSFFAKIPYYYYDKESSKNIKEPMWLDKITKRLKERSYPQVEGFVQDMRLIFQNHKASYKYNDFGLMGIRLEKEFEKNFKEVFAIQDTNENSSDVVDAVGTLESPLLGADFSSSCYESVSANPNQ</sequence>
<feature type="domain" description="HSR" evidence="13">
    <location>
        <begin position="13"/>
        <end position="129"/>
    </location>
</feature>
<dbReference type="Gene3D" id="1.20.920.10">
    <property type="entry name" value="Bromodomain-like"/>
    <property type="match status" value="1"/>
</dbReference>
<feature type="domain" description="PHD-type" evidence="11">
    <location>
        <begin position="685"/>
        <end position="731"/>
    </location>
</feature>
<keyword evidence="3 8" id="KW-0863">Zinc-finger</keyword>
<evidence type="ECO:0000259" key="13">
    <source>
        <dbReference type="PROSITE" id="PS51414"/>
    </source>
</evidence>
<dbReference type="InterPro" id="IPR019787">
    <property type="entry name" value="Znf_PHD-finger"/>
</dbReference>
<reference evidence="14" key="5">
    <citation type="submission" date="2025-09" db="UniProtKB">
        <authorList>
            <consortium name="Ensembl"/>
        </authorList>
    </citation>
    <scope>IDENTIFICATION</scope>
</reference>
<reference evidence="15" key="3">
    <citation type="submission" date="2018-12" db="EMBL/GenBank/DDBJ databases">
        <title>G10K-VGP greater horseshoe bat female genome, primary haplotype.</title>
        <authorList>
            <person name="Teeling E."/>
            <person name="Myers G."/>
            <person name="Vernes S."/>
            <person name="Pippel M."/>
            <person name="Winkler S."/>
            <person name="Fedrigo O."/>
            <person name="Rhie A."/>
            <person name="Koren S."/>
            <person name="Phillippy A."/>
            <person name="Lewin H."/>
            <person name="Damas J."/>
            <person name="Howe K."/>
            <person name="Mountcastle J."/>
            <person name="Jarvis E.D."/>
        </authorList>
    </citation>
    <scope>NUCLEOTIDE SEQUENCE [LARGE SCALE GENOMIC DNA]</scope>
</reference>
<dbReference type="Pfam" id="PF03172">
    <property type="entry name" value="HSR"/>
    <property type="match status" value="1"/>
</dbReference>
<keyword evidence="6" id="KW-0238">DNA-binding</keyword>
<reference evidence="14 15" key="2">
    <citation type="journal article" date="2018" name="Annu Rev Anim Biosci">
        <title>Bat Biology, Genomes, and the Bat1K Project: To Generate Chromosome-Level Genomes for All Living Bat Species.</title>
        <authorList>
            <person name="Teeling E.C."/>
            <person name="Vernes S.C."/>
            <person name="Davalos L.M."/>
            <person name="Ray D.A."/>
            <person name="Gilbert M.T.P."/>
            <person name="Myers E."/>
        </authorList>
    </citation>
    <scope>NUCLEOTIDE SEQUENCE</scope>
</reference>
<dbReference type="InterPro" id="IPR001487">
    <property type="entry name" value="Bromodomain"/>
</dbReference>
<dbReference type="FunFam" id="3.30.40.10:FF:000294">
    <property type="entry name" value="Nuclear autoantigen Sp-100"/>
    <property type="match status" value="1"/>
</dbReference>
<keyword evidence="2" id="KW-0479">Metal-binding</keyword>
<evidence type="ECO:0000256" key="5">
    <source>
        <dbReference type="ARBA" id="ARBA00023117"/>
    </source>
</evidence>
<keyword evidence="15" id="KW-1185">Reference proteome</keyword>
<dbReference type="GO" id="GO:0008270">
    <property type="term" value="F:zinc ion binding"/>
    <property type="evidence" value="ECO:0007669"/>
    <property type="project" value="UniProtKB-KW"/>
</dbReference>
<dbReference type="PANTHER" id="PTHR46386:SF8">
    <property type="entry name" value="NUCLEAR BODY PROTEIN SP140"/>
    <property type="match status" value="1"/>
</dbReference>
<reference evidence="14" key="4">
    <citation type="submission" date="2025-08" db="UniProtKB">
        <authorList>
            <consortium name="Ensembl"/>
        </authorList>
    </citation>
    <scope>IDENTIFICATION</scope>
</reference>
<feature type="compositionally biased region" description="Basic and acidic residues" evidence="9">
    <location>
        <begin position="205"/>
        <end position="224"/>
    </location>
</feature>
<evidence type="ECO:0000256" key="3">
    <source>
        <dbReference type="ARBA" id="ARBA00022771"/>
    </source>
</evidence>
<dbReference type="PROSITE" id="PS50014">
    <property type="entry name" value="BROMODOMAIN_2"/>
    <property type="match status" value="1"/>
</dbReference>
<dbReference type="GO" id="GO:0006952">
    <property type="term" value="P:defense response"/>
    <property type="evidence" value="ECO:0007669"/>
    <property type="project" value="UniProtKB-ARBA"/>
</dbReference>
<evidence type="ECO:0000259" key="11">
    <source>
        <dbReference type="PROSITE" id="PS50016"/>
    </source>
</evidence>
<evidence type="ECO:0000256" key="1">
    <source>
        <dbReference type="ARBA" id="ARBA00022553"/>
    </source>
</evidence>
<dbReference type="PROSITE" id="PS51414">
    <property type="entry name" value="HSR"/>
    <property type="match status" value="1"/>
</dbReference>
<dbReference type="FunFam" id="1.20.920.10:FF:000028">
    <property type="entry name" value="Nuclear autoantigen Sp-100"/>
    <property type="match status" value="1"/>
</dbReference>
<dbReference type="GeneTree" id="ENSGT00940000162129"/>
<dbReference type="Pfam" id="PF00439">
    <property type="entry name" value="Bromodomain"/>
    <property type="match status" value="1"/>
</dbReference>
<dbReference type="SMART" id="SM00297">
    <property type="entry name" value="BROMO"/>
    <property type="match status" value="1"/>
</dbReference>
<evidence type="ECO:0008006" key="16">
    <source>
        <dbReference type="Google" id="ProtNLM"/>
    </source>
</evidence>
<dbReference type="GO" id="GO:0000981">
    <property type="term" value="F:DNA-binding transcription factor activity, RNA polymerase II-specific"/>
    <property type="evidence" value="ECO:0007669"/>
    <property type="project" value="TreeGrafter"/>
</dbReference>
<feature type="compositionally biased region" description="Basic residues" evidence="9">
    <location>
        <begin position="392"/>
        <end position="412"/>
    </location>
</feature>
<evidence type="ECO:0000259" key="10">
    <source>
        <dbReference type="PROSITE" id="PS50014"/>
    </source>
</evidence>
<dbReference type="CDD" id="cd15626">
    <property type="entry name" value="PHD_SP110_140"/>
    <property type="match status" value="1"/>
</dbReference>
<dbReference type="SUPFAM" id="SSF47370">
    <property type="entry name" value="Bromodomain"/>
    <property type="match status" value="1"/>
</dbReference>
<dbReference type="SMART" id="SM00258">
    <property type="entry name" value="SAND"/>
    <property type="match status" value="1"/>
</dbReference>
<dbReference type="InterPro" id="IPR001965">
    <property type="entry name" value="Znf_PHD"/>
</dbReference>
<dbReference type="OMA" id="LGNSDEC"/>
<dbReference type="PROSITE" id="PS50864">
    <property type="entry name" value="SAND"/>
    <property type="match status" value="1"/>
</dbReference>
<feature type="region of interest" description="Disordered" evidence="9">
    <location>
        <begin position="296"/>
        <end position="500"/>
    </location>
</feature>
<evidence type="ECO:0000256" key="2">
    <source>
        <dbReference type="ARBA" id="ARBA00022723"/>
    </source>
</evidence>
<keyword evidence="5 7" id="KW-0103">Bromodomain</keyword>
<dbReference type="InterPro" id="IPR000770">
    <property type="entry name" value="SAND_dom"/>
</dbReference>
<dbReference type="SUPFAM" id="SSF63763">
    <property type="entry name" value="SAND domain-like"/>
    <property type="match status" value="1"/>
</dbReference>
<dbReference type="InterPro" id="IPR043563">
    <property type="entry name" value="Sp110/Sp140/Sp140L-like"/>
</dbReference>
<feature type="region of interest" description="Disordered" evidence="9">
    <location>
        <begin position="195"/>
        <end position="237"/>
    </location>
</feature>
<dbReference type="InterPro" id="IPR013083">
    <property type="entry name" value="Znf_RING/FYVE/PHD"/>
</dbReference>
<keyword evidence="1" id="KW-0597">Phosphoprotein</keyword>
<name>A0A671F6Y9_RHIFE</name>
<accession>A0A671F6Y9</accession>
<evidence type="ECO:0000256" key="7">
    <source>
        <dbReference type="PROSITE-ProRule" id="PRU00035"/>
    </source>
</evidence>
<keyword evidence="4" id="KW-0862">Zinc</keyword>
<dbReference type="Gene3D" id="3.30.40.10">
    <property type="entry name" value="Zinc/RING finger domain, C3HC4 (zinc finger)"/>
    <property type="match status" value="1"/>
</dbReference>
<dbReference type="Pfam" id="PF01342">
    <property type="entry name" value="SAND"/>
    <property type="match status" value="1"/>
</dbReference>
<feature type="domain" description="Bromo" evidence="10">
    <location>
        <begin position="766"/>
        <end position="824"/>
    </location>
</feature>
<gene>
    <name evidence="14" type="primary">LOC117025761</name>
</gene>
<feature type="compositionally biased region" description="Polar residues" evidence="9">
    <location>
        <begin position="195"/>
        <end position="204"/>
    </location>
</feature>
<evidence type="ECO:0000256" key="8">
    <source>
        <dbReference type="PROSITE-ProRule" id="PRU00146"/>
    </source>
</evidence>
<evidence type="ECO:0000313" key="15">
    <source>
        <dbReference type="Proteomes" id="UP000472240"/>
    </source>
</evidence>
<dbReference type="InterPro" id="IPR004865">
    <property type="entry name" value="HSR_dom"/>
</dbReference>
<dbReference type="InterPro" id="IPR036427">
    <property type="entry name" value="Bromodomain-like_sf"/>
</dbReference>
<evidence type="ECO:0000313" key="14">
    <source>
        <dbReference type="Ensembl" id="ENSRFEP00010021471.1"/>
    </source>
</evidence>
<dbReference type="InterPro" id="IPR011011">
    <property type="entry name" value="Znf_FYVE_PHD"/>
</dbReference>
<evidence type="ECO:0000256" key="9">
    <source>
        <dbReference type="SAM" id="MobiDB-lite"/>
    </source>
</evidence>
<dbReference type="Proteomes" id="UP000472240">
    <property type="component" value="Chromosome 8"/>
</dbReference>
<dbReference type="CDD" id="cd05501">
    <property type="entry name" value="Bromo_SP100C_like"/>
    <property type="match status" value="1"/>
</dbReference>
<dbReference type="GO" id="GO:0005730">
    <property type="term" value="C:nucleolus"/>
    <property type="evidence" value="ECO:0007669"/>
    <property type="project" value="UniProtKB-ARBA"/>
</dbReference>
<dbReference type="Gene3D" id="3.10.390.10">
    <property type="entry name" value="SAND domain-like"/>
    <property type="match status" value="1"/>
</dbReference>
<dbReference type="SMART" id="SM00249">
    <property type="entry name" value="PHD"/>
    <property type="match status" value="1"/>
</dbReference>
<dbReference type="AlphaFoldDB" id="A0A671F6Y9"/>
<reference evidence="14 15" key="1">
    <citation type="journal article" date="2015" name="Annu Rev Anim Biosci">
        <title>The Genome 10K Project: a way forward.</title>
        <authorList>
            <person name="Koepfli K.P."/>
            <person name="Paten B."/>
            <person name="O'Brien S.J."/>
            <person name="Koepfli K.P."/>
            <person name="Paten B."/>
            <person name="Antunes A."/>
            <person name="Belov K."/>
            <person name="Bustamante C."/>
            <person name="Castoe T.A."/>
            <person name="Clawson H."/>
            <person name="Crawford A.J."/>
            <person name="Diekhans M."/>
            <person name="Distel D."/>
            <person name="Durbin R."/>
            <person name="Earl D."/>
            <person name="Fujita M.K."/>
            <person name="Gamble T."/>
            <person name="Georges A."/>
            <person name="Gemmell N."/>
            <person name="Gilbert M.T."/>
            <person name="Graves J.M."/>
            <person name="Green R.E."/>
            <person name="Hickey G."/>
            <person name="Jarvis E.D."/>
            <person name="Johnson W."/>
            <person name="Komissarov A."/>
            <person name="Korf I."/>
            <person name="Kuhn R."/>
            <person name="Larkin D.M."/>
            <person name="Lewin H."/>
            <person name="Lopez J.V."/>
            <person name="Ma J."/>
            <person name="Marques-Bonet T."/>
            <person name="Miller W."/>
            <person name="Murphy R."/>
            <person name="Pevzner P."/>
            <person name="Shapiro B."/>
            <person name="Steiner C."/>
            <person name="Tamazian G."/>
            <person name="Venkatesh B."/>
            <person name="Wang J."/>
            <person name="Wayne R."/>
            <person name="Wiley E."/>
            <person name="Yang H."/>
            <person name="Zhang G."/>
            <person name="Haussler D."/>
            <person name="Ryder O."/>
            <person name="O'Brien S.J."/>
        </authorList>
    </citation>
    <scope>NUCLEOTIDE SEQUENCE</scope>
</reference>